<organism evidence="2 3">
    <name type="scientific">[Mycobacterium] crassicus</name>
    <dbReference type="NCBI Taxonomy" id="2872309"/>
    <lineage>
        <taxon>Bacteria</taxon>
        <taxon>Bacillati</taxon>
        <taxon>Actinomycetota</taxon>
        <taxon>Actinomycetes</taxon>
        <taxon>Mycobacteriales</taxon>
        <taxon>Mycobacteriaceae</taxon>
        <taxon>Mycolicibacter</taxon>
    </lineage>
</organism>
<dbReference type="EMBL" id="JAYJJR010000016">
    <property type="protein sequence ID" value="MEB3023347.1"/>
    <property type="molecule type" value="Genomic_DNA"/>
</dbReference>
<gene>
    <name evidence="2" type="ORF">K6T79_20085</name>
</gene>
<evidence type="ECO:0000256" key="1">
    <source>
        <dbReference type="SAM" id="MobiDB-lite"/>
    </source>
</evidence>
<feature type="region of interest" description="Disordered" evidence="1">
    <location>
        <begin position="1"/>
        <end position="21"/>
    </location>
</feature>
<reference evidence="2 3" key="1">
    <citation type="submission" date="2023-12" db="EMBL/GenBank/DDBJ databases">
        <title>Description of new species of Mycobacterium terrae complex isolated from sewage at the Sao Paulo Zoological Park Foundation in Brazil.</title>
        <authorList>
            <person name="Romagnoli C.L."/>
            <person name="Conceicao E.C."/>
            <person name="Machado E."/>
            <person name="Barreto L.B.P.F."/>
            <person name="Sharma A."/>
            <person name="Silva N.M."/>
            <person name="Marques L.E."/>
            <person name="Juliana M.A."/>
            <person name="Lourenco M.C.S."/>
            <person name="Digiampietri L.A."/>
            <person name="Suffys P.N."/>
            <person name="Viana-Niero C."/>
        </authorList>
    </citation>
    <scope>NUCLEOTIDE SEQUENCE [LARGE SCALE GENOMIC DNA]</scope>
    <source>
        <strain evidence="2 3">MYC098</strain>
    </source>
</reference>
<keyword evidence="3" id="KW-1185">Reference proteome</keyword>
<protein>
    <submittedName>
        <fullName evidence="2">Uncharacterized protein</fullName>
    </submittedName>
</protein>
<sequence length="256" mass="28666">MGTPNARKSAARRYQREHPGTTYPQALRAVTADIVICLPARDDNPITAGLREITRAIQALEVLPPQGKYAAEILEGNWPQSNAGDFNEFAADLFGGADGYGEDWSNTTFTMRPYDYGDCTCGQESRIEEWSASHSHTPECTQTEIQAVQGKFTGTELREQFAQLKSRLNIPDQGAMWHCTCGVEDAYQTLLKNEHHSPRCEPFLPNFVYHPTGAEIRWYKYIGRGMEITGDLPEDFATHCVRSIQLTREGPPSQAH</sequence>
<accession>A0ABU5XM55</accession>
<proteinExistence type="predicted"/>
<comment type="caution">
    <text evidence="2">The sequence shown here is derived from an EMBL/GenBank/DDBJ whole genome shotgun (WGS) entry which is preliminary data.</text>
</comment>
<evidence type="ECO:0000313" key="2">
    <source>
        <dbReference type="EMBL" id="MEB3023347.1"/>
    </source>
</evidence>
<dbReference type="Proteomes" id="UP001299596">
    <property type="component" value="Unassembled WGS sequence"/>
</dbReference>
<evidence type="ECO:0000313" key="3">
    <source>
        <dbReference type="Proteomes" id="UP001299596"/>
    </source>
</evidence>
<name>A0ABU5XM55_9MYCO</name>
<dbReference type="RefSeq" id="WP_329780349.1">
    <property type="nucleotide sequence ID" value="NZ_JAYJJR010000016.1"/>
</dbReference>